<organism evidence="2 3">
    <name type="scientific">Beta vulgaris subsp. vulgaris</name>
    <name type="common">Beet</name>
    <dbReference type="NCBI Taxonomy" id="3555"/>
    <lineage>
        <taxon>Eukaryota</taxon>
        <taxon>Viridiplantae</taxon>
        <taxon>Streptophyta</taxon>
        <taxon>Embryophyta</taxon>
        <taxon>Tracheophyta</taxon>
        <taxon>Spermatophyta</taxon>
        <taxon>Magnoliopsida</taxon>
        <taxon>eudicotyledons</taxon>
        <taxon>Gunneridae</taxon>
        <taxon>Pentapetalae</taxon>
        <taxon>Caryophyllales</taxon>
        <taxon>Chenopodiaceae</taxon>
        <taxon>Betoideae</taxon>
        <taxon>Beta</taxon>
    </lineage>
</organism>
<feature type="non-terminal residue" evidence="2">
    <location>
        <position position="1"/>
    </location>
</feature>
<name>A0A0J8BGK8_BETVV</name>
<dbReference type="Proteomes" id="UP000035740">
    <property type="component" value="Unassembled WGS sequence"/>
</dbReference>
<accession>A0A0J8BGK8</accession>
<dbReference type="AlphaFoldDB" id="A0A0J8BGK8"/>
<keyword evidence="3" id="KW-1185">Reference proteome</keyword>
<evidence type="ECO:0000256" key="1">
    <source>
        <dbReference type="SAM" id="MobiDB-lite"/>
    </source>
</evidence>
<gene>
    <name evidence="2" type="ORF">BVRB_041390</name>
</gene>
<feature type="region of interest" description="Disordered" evidence="1">
    <location>
        <begin position="1"/>
        <end position="31"/>
    </location>
</feature>
<protein>
    <submittedName>
        <fullName evidence="2">Uncharacterized protein</fullName>
    </submittedName>
</protein>
<proteinExistence type="predicted"/>
<sequence>DTEVDNDDISFFGAQSPAFRSGANTTKQSNPNEWQDTILTELAAQATSSSEAAAILDCIEELAESLLAPISNPMSPEDLCALICEVLDLEQYNTEKVDDKNSLLLLLTYL</sequence>
<evidence type="ECO:0000313" key="3">
    <source>
        <dbReference type="Proteomes" id="UP000035740"/>
    </source>
</evidence>
<reference evidence="2 3" key="1">
    <citation type="journal article" date="2014" name="Nature">
        <title>The genome of the recently domesticated crop plant sugar beet (Beta vulgaris).</title>
        <authorList>
            <person name="Dohm J.C."/>
            <person name="Minoche A.E."/>
            <person name="Holtgrawe D."/>
            <person name="Capella-Gutierrez S."/>
            <person name="Zakrzewski F."/>
            <person name="Tafer H."/>
            <person name="Rupp O."/>
            <person name="Sorensen T.R."/>
            <person name="Stracke R."/>
            <person name="Reinhardt R."/>
            <person name="Goesmann A."/>
            <person name="Kraft T."/>
            <person name="Schulz B."/>
            <person name="Stadler P.F."/>
            <person name="Schmidt T."/>
            <person name="Gabaldon T."/>
            <person name="Lehrach H."/>
            <person name="Weisshaar B."/>
            <person name="Himmelbauer H."/>
        </authorList>
    </citation>
    <scope>NUCLEOTIDE SEQUENCE [LARGE SCALE GENOMIC DNA]</scope>
    <source>
        <tissue evidence="2">Taproot</tissue>
    </source>
</reference>
<dbReference type="Gramene" id="KMS64910">
    <property type="protein sequence ID" value="KMS64910"/>
    <property type="gene ID" value="BVRB_041390"/>
</dbReference>
<dbReference type="EMBL" id="KQ118870">
    <property type="protein sequence ID" value="KMS64910.1"/>
    <property type="molecule type" value="Genomic_DNA"/>
</dbReference>
<feature type="compositionally biased region" description="Polar residues" evidence="1">
    <location>
        <begin position="22"/>
        <end position="31"/>
    </location>
</feature>
<evidence type="ECO:0000313" key="2">
    <source>
        <dbReference type="EMBL" id="KMS64910.1"/>
    </source>
</evidence>